<organism evidence="2">
    <name type="scientific">Arundo donax</name>
    <name type="common">Giant reed</name>
    <name type="synonym">Donax arundinaceus</name>
    <dbReference type="NCBI Taxonomy" id="35708"/>
    <lineage>
        <taxon>Eukaryota</taxon>
        <taxon>Viridiplantae</taxon>
        <taxon>Streptophyta</taxon>
        <taxon>Embryophyta</taxon>
        <taxon>Tracheophyta</taxon>
        <taxon>Spermatophyta</taxon>
        <taxon>Magnoliopsida</taxon>
        <taxon>Liliopsida</taxon>
        <taxon>Poales</taxon>
        <taxon>Poaceae</taxon>
        <taxon>PACMAD clade</taxon>
        <taxon>Arundinoideae</taxon>
        <taxon>Arundineae</taxon>
        <taxon>Arundo</taxon>
    </lineage>
</organism>
<name>A0A0A9E4A4_ARUDO</name>
<reference evidence="2" key="1">
    <citation type="submission" date="2014-09" db="EMBL/GenBank/DDBJ databases">
        <authorList>
            <person name="Magalhaes I.L.F."/>
            <person name="Oliveira U."/>
            <person name="Santos F.R."/>
            <person name="Vidigal T.H.D.A."/>
            <person name="Brescovit A.D."/>
            <person name="Santos A.J."/>
        </authorList>
    </citation>
    <scope>NUCLEOTIDE SEQUENCE</scope>
    <source>
        <tissue evidence="2">Shoot tissue taken approximately 20 cm above the soil surface</tissue>
    </source>
</reference>
<sequence>MTSNRSQMAVAPARTPPEIFLFLHRTRSAGLPPPRTEWTGLSRPKRR</sequence>
<reference evidence="2" key="2">
    <citation type="journal article" date="2015" name="Data Brief">
        <title>Shoot transcriptome of the giant reed, Arundo donax.</title>
        <authorList>
            <person name="Barrero R.A."/>
            <person name="Guerrero F.D."/>
            <person name="Moolhuijzen P."/>
            <person name="Goolsby J.A."/>
            <person name="Tidwell J."/>
            <person name="Bellgard S.E."/>
            <person name="Bellgard M.I."/>
        </authorList>
    </citation>
    <scope>NUCLEOTIDE SEQUENCE</scope>
    <source>
        <tissue evidence="2">Shoot tissue taken approximately 20 cm above the soil surface</tissue>
    </source>
</reference>
<protein>
    <submittedName>
        <fullName evidence="2">Uncharacterized protein</fullName>
    </submittedName>
</protein>
<evidence type="ECO:0000256" key="1">
    <source>
        <dbReference type="SAM" id="MobiDB-lite"/>
    </source>
</evidence>
<dbReference type="AlphaFoldDB" id="A0A0A9E4A4"/>
<evidence type="ECO:0000313" key="2">
    <source>
        <dbReference type="EMBL" id="JAD90817.1"/>
    </source>
</evidence>
<dbReference type="EMBL" id="GBRH01207078">
    <property type="protein sequence ID" value="JAD90817.1"/>
    <property type="molecule type" value="Transcribed_RNA"/>
</dbReference>
<accession>A0A0A9E4A4</accession>
<feature type="region of interest" description="Disordered" evidence="1">
    <location>
        <begin position="25"/>
        <end position="47"/>
    </location>
</feature>
<proteinExistence type="predicted"/>